<evidence type="ECO:0000259" key="1">
    <source>
        <dbReference type="Pfam" id="PF18127"/>
    </source>
</evidence>
<organism evidence="2 3">
    <name type="scientific">Citrobacter freundii</name>
    <dbReference type="NCBI Taxonomy" id="546"/>
    <lineage>
        <taxon>Bacteria</taxon>
        <taxon>Pseudomonadati</taxon>
        <taxon>Pseudomonadota</taxon>
        <taxon>Gammaproteobacteria</taxon>
        <taxon>Enterobacterales</taxon>
        <taxon>Enterobacteriaceae</taxon>
        <taxon>Citrobacter</taxon>
        <taxon>Citrobacter freundii complex</taxon>
    </lineage>
</organism>
<dbReference type="AlphaFoldDB" id="A0A7G2IGU7"/>
<keyword evidence="2" id="KW-0328">Glycosyltransferase</keyword>
<protein>
    <submittedName>
        <fullName evidence="2">Nicotinamide phosphoribosyltransferase</fullName>
        <ecNumber evidence="2">2.4.2.12</ecNumber>
    </submittedName>
</protein>
<evidence type="ECO:0000313" key="2">
    <source>
        <dbReference type="EMBL" id="CDL36175.1"/>
    </source>
</evidence>
<dbReference type="EC" id="2.4.2.12" evidence="2"/>
<proteinExistence type="predicted"/>
<comment type="caution">
    <text evidence="2">The sequence shown here is derived from an EMBL/GenBank/DDBJ whole genome shotgun (WGS) entry which is preliminary data.</text>
</comment>
<evidence type="ECO:0000313" key="3">
    <source>
        <dbReference type="Proteomes" id="UP000019194"/>
    </source>
</evidence>
<reference evidence="2 3" key="1">
    <citation type="submission" date="2013-10" db="EMBL/GenBank/DDBJ databases">
        <title>Antibiotic resistance diversity of beta-lactamase producers in the General Hospital Vienna.</title>
        <authorList>
            <person name="Barisic I."/>
            <person name="Mitteregger D."/>
            <person name="Hirschl A.M."/>
            <person name="Noehammer C."/>
            <person name="Wiesinger-Mayr H."/>
        </authorList>
    </citation>
    <scope>NUCLEOTIDE SEQUENCE [LARGE SCALE GENOMIC DNA]</scope>
    <source>
        <strain evidence="2 3">ISC11</strain>
    </source>
</reference>
<dbReference type="Proteomes" id="UP000019194">
    <property type="component" value="Unassembled WGS sequence"/>
</dbReference>
<name>A0A7G2IGU7_CITFR</name>
<dbReference type="EMBL" id="CBWP010000007">
    <property type="protein sequence ID" value="CDL36175.1"/>
    <property type="molecule type" value="Genomic_DNA"/>
</dbReference>
<dbReference type="InterPro" id="IPR041529">
    <property type="entry name" value="DUF5598"/>
</dbReference>
<feature type="domain" description="Nicotinamide phosphoribosyltransferase N-terminal" evidence="1">
    <location>
        <begin position="6"/>
        <end position="40"/>
    </location>
</feature>
<sequence>MKMNPILAIDGYKVSHRVQYPQGTRRVYSNFTPRSDRFFSSPLADGKTGIFRPAGVYAVVFSRPV</sequence>
<accession>A0A7G2IGU7</accession>
<keyword evidence="2" id="KW-0808">Transferase</keyword>
<dbReference type="Pfam" id="PF18127">
    <property type="entry name" value="NAMPT_N"/>
    <property type="match status" value="1"/>
</dbReference>
<dbReference type="GO" id="GO:0047280">
    <property type="term" value="F:nicotinamide phosphoribosyltransferase activity"/>
    <property type="evidence" value="ECO:0007669"/>
    <property type="project" value="UniProtKB-EC"/>
</dbReference>